<proteinExistence type="predicted"/>
<evidence type="ECO:0000313" key="3">
    <source>
        <dbReference type="EMBL" id="CAF1312672.1"/>
    </source>
</evidence>
<dbReference type="OrthoDB" id="9997534at2759"/>
<organism evidence="3 6">
    <name type="scientific">Didymodactylos carnosus</name>
    <dbReference type="NCBI Taxonomy" id="1234261"/>
    <lineage>
        <taxon>Eukaryota</taxon>
        <taxon>Metazoa</taxon>
        <taxon>Spiralia</taxon>
        <taxon>Gnathifera</taxon>
        <taxon>Rotifera</taxon>
        <taxon>Eurotatoria</taxon>
        <taxon>Bdelloidea</taxon>
        <taxon>Philodinida</taxon>
        <taxon>Philodinidae</taxon>
        <taxon>Didymodactylos</taxon>
    </lineage>
</organism>
<evidence type="ECO:0000313" key="5">
    <source>
        <dbReference type="EMBL" id="CAF4151680.1"/>
    </source>
</evidence>
<comment type="caution">
    <text evidence="3">The sequence shown here is derived from an EMBL/GenBank/DDBJ whole genome shotgun (WGS) entry which is preliminary data.</text>
</comment>
<reference evidence="3" key="1">
    <citation type="submission" date="2021-02" db="EMBL/GenBank/DDBJ databases">
        <authorList>
            <person name="Nowell W R."/>
        </authorList>
    </citation>
    <scope>NUCLEOTIDE SEQUENCE</scope>
</reference>
<dbReference type="EMBL" id="CAJNOQ010013013">
    <property type="protein sequence ID" value="CAF1312672.1"/>
    <property type="molecule type" value="Genomic_DNA"/>
</dbReference>
<evidence type="ECO:0000313" key="4">
    <source>
        <dbReference type="EMBL" id="CAF3729528.1"/>
    </source>
</evidence>
<accession>A0A815ENB2</accession>
<evidence type="ECO:0000313" key="2">
    <source>
        <dbReference type="EMBL" id="CAF0956374.1"/>
    </source>
</evidence>
<evidence type="ECO:0000313" key="6">
    <source>
        <dbReference type="Proteomes" id="UP000663829"/>
    </source>
</evidence>
<name>A0A815ENB2_9BILA</name>
<keyword evidence="1" id="KW-0732">Signal</keyword>
<keyword evidence="6" id="KW-1185">Reference proteome</keyword>
<protein>
    <submittedName>
        <fullName evidence="3">Uncharacterized protein</fullName>
    </submittedName>
</protein>
<feature type="signal peptide" evidence="1">
    <location>
        <begin position="1"/>
        <end position="18"/>
    </location>
</feature>
<dbReference type="Proteomes" id="UP000663829">
    <property type="component" value="Unassembled WGS sequence"/>
</dbReference>
<dbReference type="Proteomes" id="UP000677228">
    <property type="component" value="Unassembled WGS sequence"/>
</dbReference>
<dbReference type="EMBL" id="CAJNOK010004981">
    <property type="protein sequence ID" value="CAF0956374.1"/>
    <property type="molecule type" value="Genomic_DNA"/>
</dbReference>
<dbReference type="AlphaFoldDB" id="A0A815ENB2"/>
<dbReference type="EMBL" id="CAJOBC010043352">
    <property type="protein sequence ID" value="CAF4151680.1"/>
    <property type="molecule type" value="Genomic_DNA"/>
</dbReference>
<dbReference type="Proteomes" id="UP000682733">
    <property type="component" value="Unassembled WGS sequence"/>
</dbReference>
<dbReference type="Proteomes" id="UP000681722">
    <property type="component" value="Unassembled WGS sequence"/>
</dbReference>
<gene>
    <name evidence="3" type="ORF">GPM918_LOCUS29074</name>
    <name evidence="2" type="ORF">OVA965_LOCUS12404</name>
    <name evidence="5" type="ORF">SRO942_LOCUS29627</name>
    <name evidence="4" type="ORF">TMI583_LOCUS12408</name>
</gene>
<sequence>MTNIGALCFILLVIQCNGQQQMPSNTIQISSKQTYTGLIQSEVYYIKYQKPMTFIVSGESDTFSKVTGLTVPFYHKQPLLYEIKFVGTCHVPHSSGVLLFVRLMIDDYLLYGDKLLPNNVERYQLLQGVDDLISVDAIGGGRFDLYLVTMIQCEMSSFVYLNPGLHVIDVGVRGKMNMPFQVMGGVLSIKLIQYDRNANIGVQPVTWPNVTFRSFSSQ</sequence>
<evidence type="ECO:0000256" key="1">
    <source>
        <dbReference type="SAM" id="SignalP"/>
    </source>
</evidence>
<feature type="chain" id="PRO_5036227411" evidence="1">
    <location>
        <begin position="19"/>
        <end position="218"/>
    </location>
</feature>
<dbReference type="EMBL" id="CAJOBA010004986">
    <property type="protein sequence ID" value="CAF3729528.1"/>
    <property type="molecule type" value="Genomic_DNA"/>
</dbReference>